<evidence type="ECO:0000313" key="4">
    <source>
        <dbReference type="EMBL" id="MFC7318640.1"/>
    </source>
</evidence>
<dbReference type="Gene3D" id="3.40.50.720">
    <property type="entry name" value="NAD(P)-binding Rossmann-like Domain"/>
    <property type="match status" value="1"/>
</dbReference>
<name>A0ABD6ADR8_9EURY</name>
<keyword evidence="5" id="KW-1185">Reference proteome</keyword>
<dbReference type="InterPro" id="IPR002347">
    <property type="entry name" value="SDR_fam"/>
</dbReference>
<dbReference type="GO" id="GO:0016491">
    <property type="term" value="F:oxidoreductase activity"/>
    <property type="evidence" value="ECO:0007669"/>
    <property type="project" value="UniProtKB-KW"/>
</dbReference>
<proteinExistence type="inferred from homology"/>
<comment type="caution">
    <text evidence="4">The sequence shown here is derived from an EMBL/GenBank/DDBJ whole genome shotgun (WGS) entry which is preliminary data.</text>
</comment>
<dbReference type="SUPFAM" id="SSF51735">
    <property type="entry name" value="NAD(P)-binding Rossmann-fold domains"/>
    <property type="match status" value="1"/>
</dbReference>
<evidence type="ECO:0000313" key="5">
    <source>
        <dbReference type="Proteomes" id="UP001596547"/>
    </source>
</evidence>
<dbReference type="PRINTS" id="PR00081">
    <property type="entry name" value="GDHRDH"/>
</dbReference>
<dbReference type="CDD" id="cd05233">
    <property type="entry name" value="SDR_c"/>
    <property type="match status" value="1"/>
</dbReference>
<gene>
    <name evidence="4" type="ORF">ACFQPE_17845</name>
</gene>
<dbReference type="Proteomes" id="UP001596547">
    <property type="component" value="Unassembled WGS sequence"/>
</dbReference>
<dbReference type="InterPro" id="IPR020904">
    <property type="entry name" value="Sc_DH/Rdtase_CS"/>
</dbReference>
<dbReference type="Pfam" id="PF00106">
    <property type="entry name" value="adh_short"/>
    <property type="match status" value="1"/>
</dbReference>
<dbReference type="PROSITE" id="PS00061">
    <property type="entry name" value="ADH_SHORT"/>
    <property type="match status" value="1"/>
</dbReference>
<accession>A0ABD6ADR8</accession>
<feature type="domain" description="Ketoreductase" evidence="3">
    <location>
        <begin position="9"/>
        <end position="194"/>
    </location>
</feature>
<keyword evidence="4" id="KW-0560">Oxidoreductase</keyword>
<dbReference type="GO" id="GO:0032787">
    <property type="term" value="P:monocarboxylic acid metabolic process"/>
    <property type="evidence" value="ECO:0007669"/>
    <property type="project" value="UniProtKB-ARBA"/>
</dbReference>
<protein>
    <submittedName>
        <fullName evidence="4">SDR family oxidoreductase</fullName>
        <ecNumber evidence="4">1.-.-.-</ecNumber>
    </submittedName>
</protein>
<evidence type="ECO:0000256" key="2">
    <source>
        <dbReference type="RuleBase" id="RU000363"/>
    </source>
</evidence>
<comment type="similarity">
    <text evidence="1 2">Belongs to the short-chain dehydrogenases/reductases (SDR) family.</text>
</comment>
<organism evidence="4 5">
    <name type="scientific">Halomarina halobia</name>
    <dbReference type="NCBI Taxonomy" id="3033386"/>
    <lineage>
        <taxon>Archaea</taxon>
        <taxon>Methanobacteriati</taxon>
        <taxon>Methanobacteriota</taxon>
        <taxon>Stenosarchaea group</taxon>
        <taxon>Halobacteria</taxon>
        <taxon>Halobacteriales</taxon>
        <taxon>Natronomonadaceae</taxon>
        <taxon>Halomarina</taxon>
    </lineage>
</organism>
<dbReference type="InterPro" id="IPR050259">
    <property type="entry name" value="SDR"/>
</dbReference>
<dbReference type="AlphaFoldDB" id="A0ABD6ADR8"/>
<dbReference type="PRINTS" id="PR00080">
    <property type="entry name" value="SDRFAMILY"/>
</dbReference>
<dbReference type="EMBL" id="JBHTBF010000003">
    <property type="protein sequence ID" value="MFC7318640.1"/>
    <property type="molecule type" value="Genomic_DNA"/>
</dbReference>
<dbReference type="SMART" id="SM00822">
    <property type="entry name" value="PKS_KR"/>
    <property type="match status" value="1"/>
</dbReference>
<evidence type="ECO:0000259" key="3">
    <source>
        <dbReference type="SMART" id="SM00822"/>
    </source>
</evidence>
<dbReference type="PANTHER" id="PTHR42879">
    <property type="entry name" value="3-OXOACYL-(ACYL-CARRIER-PROTEIN) REDUCTASE"/>
    <property type="match status" value="1"/>
</dbReference>
<dbReference type="EC" id="1.-.-.-" evidence="4"/>
<dbReference type="InterPro" id="IPR036291">
    <property type="entry name" value="NAD(P)-bd_dom_sf"/>
</dbReference>
<dbReference type="GeneID" id="79317171"/>
<reference evidence="4 5" key="1">
    <citation type="journal article" date="2019" name="Int. J. Syst. Evol. Microbiol.">
        <title>The Global Catalogue of Microorganisms (GCM) 10K type strain sequencing project: providing services to taxonomists for standard genome sequencing and annotation.</title>
        <authorList>
            <consortium name="The Broad Institute Genomics Platform"/>
            <consortium name="The Broad Institute Genome Sequencing Center for Infectious Disease"/>
            <person name="Wu L."/>
            <person name="Ma J."/>
        </authorList>
    </citation>
    <scope>NUCLEOTIDE SEQUENCE [LARGE SCALE GENOMIC DNA]</scope>
    <source>
        <strain evidence="4 5">PSR21</strain>
    </source>
</reference>
<dbReference type="RefSeq" id="WP_276306521.1">
    <property type="nucleotide sequence ID" value="NZ_CP119993.1"/>
</dbReference>
<dbReference type="InterPro" id="IPR057326">
    <property type="entry name" value="KR_dom"/>
</dbReference>
<dbReference type="PANTHER" id="PTHR42879:SF2">
    <property type="entry name" value="3-OXOACYL-[ACYL-CARRIER-PROTEIN] REDUCTASE FABG"/>
    <property type="match status" value="1"/>
</dbReference>
<sequence length="242" mass="25572">MTGTELEGRTAVVTGGGRGIGRNIALGLAAEGANVVLAARSEDEITNVADVVRERGGEAIAVSADVTATEDVGTLFERARESFGQVDLLVNNAGTAAHGNTWELSDEEWTRVIDVNLNGTFRCTREALNGGMLERGEGTIVNVGSLTGKIGFAGTSAYGASKHGIQGLTNTLAKELKDSDVRVHTVCPGQVRTEMTDDIAEIDRLEPDDVTDIVVFLATRPARAYIPEVVVVPPDTIPVVYH</sequence>
<dbReference type="FunFam" id="3.40.50.720:FF:000084">
    <property type="entry name" value="Short-chain dehydrogenase reductase"/>
    <property type="match status" value="1"/>
</dbReference>
<evidence type="ECO:0000256" key="1">
    <source>
        <dbReference type="ARBA" id="ARBA00006484"/>
    </source>
</evidence>